<dbReference type="Gene3D" id="3.30.450.90">
    <property type="match status" value="1"/>
</dbReference>
<organism evidence="2 3">
    <name type="scientific">Martelella mangrovi</name>
    <dbReference type="NCBI Taxonomy" id="1397477"/>
    <lineage>
        <taxon>Bacteria</taxon>
        <taxon>Pseudomonadati</taxon>
        <taxon>Pseudomonadota</taxon>
        <taxon>Alphaproteobacteria</taxon>
        <taxon>Hyphomicrobiales</taxon>
        <taxon>Aurantimonadaceae</taxon>
        <taxon>Martelella</taxon>
    </lineage>
</organism>
<proteinExistence type="predicted"/>
<dbReference type="EMBL" id="JBEPLY010000009">
    <property type="protein sequence ID" value="MET3600683.1"/>
    <property type="molecule type" value="Genomic_DNA"/>
</dbReference>
<evidence type="ECO:0000313" key="2">
    <source>
        <dbReference type="EMBL" id="MET3600683.1"/>
    </source>
</evidence>
<dbReference type="RefSeq" id="WP_354434573.1">
    <property type="nucleotide sequence ID" value="NZ_JBEPLY010000009.1"/>
</dbReference>
<evidence type="ECO:0000313" key="3">
    <source>
        <dbReference type="Proteomes" id="UP001549164"/>
    </source>
</evidence>
<keyword evidence="3" id="KW-1185">Reference proteome</keyword>
<dbReference type="Proteomes" id="UP001549164">
    <property type="component" value="Unassembled WGS sequence"/>
</dbReference>
<gene>
    <name evidence="2" type="ORF">ABID12_002634</name>
</gene>
<protein>
    <submittedName>
        <fullName evidence="2">Tfp pilus assembly pilus retraction ATPase PilT</fullName>
    </submittedName>
</protein>
<dbReference type="InterPro" id="IPR027417">
    <property type="entry name" value="P-loop_NTPase"/>
</dbReference>
<accession>A0ABV2ICP6</accession>
<dbReference type="SUPFAM" id="SSF52540">
    <property type="entry name" value="P-loop containing nucleoside triphosphate hydrolases"/>
    <property type="match status" value="1"/>
</dbReference>
<evidence type="ECO:0000256" key="1">
    <source>
        <dbReference type="SAM" id="MobiDB-lite"/>
    </source>
</evidence>
<comment type="caution">
    <text evidence="2">The sequence shown here is derived from an EMBL/GenBank/DDBJ whole genome shotgun (WGS) entry which is preliminary data.</text>
</comment>
<sequence length="173" mass="19598">METDPETFSGNEVMPVVDLSNVTDVAYDPKEPYARILKREPLRFDGDMDPFQQLLVGASMKGASDIRIQTDSRIRIKMHGTQHFATAKPLNASEVLSILTHMWRSEDAFSILRQGRPLDFSFEIPIDRHRRQRFRVNAKGVMKGSGDGISLTMRPLPTTTPTIDDVGLERDIR</sequence>
<feature type="region of interest" description="Disordered" evidence="1">
    <location>
        <begin position="148"/>
        <end position="173"/>
    </location>
</feature>
<reference evidence="2 3" key="1">
    <citation type="submission" date="2024-06" db="EMBL/GenBank/DDBJ databases">
        <title>Genomic Encyclopedia of Type Strains, Phase IV (KMG-IV): sequencing the most valuable type-strain genomes for metagenomic binning, comparative biology and taxonomic classification.</title>
        <authorList>
            <person name="Goeker M."/>
        </authorList>
    </citation>
    <scope>NUCLEOTIDE SEQUENCE [LARGE SCALE GENOMIC DNA]</scope>
    <source>
        <strain evidence="2 3">DSM 28102</strain>
    </source>
</reference>
<name>A0ABV2ICP6_9HYPH</name>